<name>X1VDU7_9ZZZZ</name>
<feature type="non-terminal residue" evidence="1">
    <location>
        <position position="1"/>
    </location>
</feature>
<comment type="caution">
    <text evidence="1">The sequence shown here is derived from an EMBL/GenBank/DDBJ whole genome shotgun (WGS) entry which is preliminary data.</text>
</comment>
<evidence type="ECO:0000313" key="1">
    <source>
        <dbReference type="EMBL" id="GAJ12196.1"/>
    </source>
</evidence>
<reference evidence="1" key="1">
    <citation type="journal article" date="2014" name="Front. Microbiol.">
        <title>High frequency of phylogenetically diverse reductive dehalogenase-homologous genes in deep subseafloor sedimentary metagenomes.</title>
        <authorList>
            <person name="Kawai M."/>
            <person name="Futagami T."/>
            <person name="Toyoda A."/>
            <person name="Takaki Y."/>
            <person name="Nishi S."/>
            <person name="Hori S."/>
            <person name="Arai W."/>
            <person name="Tsubouchi T."/>
            <person name="Morono Y."/>
            <person name="Uchiyama I."/>
            <person name="Ito T."/>
            <person name="Fujiyama A."/>
            <person name="Inagaki F."/>
            <person name="Takami H."/>
        </authorList>
    </citation>
    <scope>NUCLEOTIDE SEQUENCE</scope>
    <source>
        <strain evidence="1">Expedition CK06-06</strain>
    </source>
</reference>
<organism evidence="1">
    <name type="scientific">marine sediment metagenome</name>
    <dbReference type="NCBI Taxonomy" id="412755"/>
    <lineage>
        <taxon>unclassified sequences</taxon>
        <taxon>metagenomes</taxon>
        <taxon>ecological metagenomes</taxon>
    </lineage>
</organism>
<accession>X1VDU7</accession>
<protein>
    <submittedName>
        <fullName evidence="1">Uncharacterized protein</fullName>
    </submittedName>
</protein>
<dbReference type="EMBL" id="BARW01034980">
    <property type="protein sequence ID" value="GAJ12196.1"/>
    <property type="molecule type" value="Genomic_DNA"/>
</dbReference>
<gene>
    <name evidence="1" type="ORF">S12H4_54677</name>
</gene>
<proteinExistence type="predicted"/>
<sequence length="94" mass="10656">LNVYSDDTLINPVAPMPITGAFTIDMGEYVTQWVQLRVEVINGTAFDAVVSFQVCTYLMDNAYWENWAHPLIEAVRKRVETVIPGRAVTVKIWP</sequence>
<dbReference type="AlphaFoldDB" id="X1VDU7"/>